<comment type="caution">
    <text evidence="1">The sequence shown here is derived from an EMBL/GenBank/DDBJ whole genome shotgun (WGS) entry which is preliminary data.</text>
</comment>
<name>A0A8J5WTQ5_ZIZPA</name>
<organism evidence="1 2">
    <name type="scientific">Zizania palustris</name>
    <name type="common">Northern wild rice</name>
    <dbReference type="NCBI Taxonomy" id="103762"/>
    <lineage>
        <taxon>Eukaryota</taxon>
        <taxon>Viridiplantae</taxon>
        <taxon>Streptophyta</taxon>
        <taxon>Embryophyta</taxon>
        <taxon>Tracheophyta</taxon>
        <taxon>Spermatophyta</taxon>
        <taxon>Magnoliopsida</taxon>
        <taxon>Liliopsida</taxon>
        <taxon>Poales</taxon>
        <taxon>Poaceae</taxon>
        <taxon>BOP clade</taxon>
        <taxon>Oryzoideae</taxon>
        <taxon>Oryzeae</taxon>
        <taxon>Zizaniinae</taxon>
        <taxon>Zizania</taxon>
    </lineage>
</organism>
<reference evidence="1" key="2">
    <citation type="submission" date="2021-02" db="EMBL/GenBank/DDBJ databases">
        <authorList>
            <person name="Kimball J.A."/>
            <person name="Haas M.W."/>
            <person name="Macchietto M."/>
            <person name="Kono T."/>
            <person name="Duquette J."/>
            <person name="Shao M."/>
        </authorList>
    </citation>
    <scope>NUCLEOTIDE SEQUENCE</scope>
    <source>
        <tissue evidence="1">Fresh leaf tissue</tissue>
    </source>
</reference>
<gene>
    <name evidence="1" type="ORF">GUJ93_ZPchr0012g21607</name>
</gene>
<proteinExistence type="predicted"/>
<dbReference type="EMBL" id="JAAALK010000080">
    <property type="protein sequence ID" value="KAG8094567.1"/>
    <property type="molecule type" value="Genomic_DNA"/>
</dbReference>
<sequence>MTPFGFAEPSENYIFVGHRPLIIEQRKDLYRRQIPQRPCYSLEPRLLITGSDTLNTMSDLLYSELEPGTVSSDYLLFHSCSILTSPALVWQYLVSTHQQINGS</sequence>
<dbReference type="Proteomes" id="UP000729402">
    <property type="component" value="Unassembled WGS sequence"/>
</dbReference>
<evidence type="ECO:0000313" key="2">
    <source>
        <dbReference type="Proteomes" id="UP000729402"/>
    </source>
</evidence>
<keyword evidence="2" id="KW-1185">Reference proteome</keyword>
<evidence type="ECO:0000313" key="1">
    <source>
        <dbReference type="EMBL" id="KAG8094567.1"/>
    </source>
</evidence>
<accession>A0A8J5WTQ5</accession>
<dbReference type="AlphaFoldDB" id="A0A8J5WTQ5"/>
<protein>
    <submittedName>
        <fullName evidence="1">Uncharacterized protein</fullName>
    </submittedName>
</protein>
<reference evidence="1" key="1">
    <citation type="journal article" date="2021" name="bioRxiv">
        <title>Whole Genome Assembly and Annotation of Northern Wild Rice, Zizania palustris L., Supports a Whole Genome Duplication in the Zizania Genus.</title>
        <authorList>
            <person name="Haas M."/>
            <person name="Kono T."/>
            <person name="Macchietto M."/>
            <person name="Millas R."/>
            <person name="McGilp L."/>
            <person name="Shao M."/>
            <person name="Duquette J."/>
            <person name="Hirsch C.N."/>
            <person name="Kimball J."/>
        </authorList>
    </citation>
    <scope>NUCLEOTIDE SEQUENCE</scope>
    <source>
        <tissue evidence="1">Fresh leaf tissue</tissue>
    </source>
</reference>